<evidence type="ECO:0000313" key="4">
    <source>
        <dbReference type="Proteomes" id="UP001286456"/>
    </source>
</evidence>
<accession>A0AAE0M856</accession>
<evidence type="ECO:0000313" key="3">
    <source>
        <dbReference type="EMBL" id="KAK3321484.1"/>
    </source>
</evidence>
<protein>
    <submittedName>
        <fullName evidence="3">Uncharacterized protein</fullName>
    </submittedName>
</protein>
<keyword evidence="2" id="KW-0472">Membrane</keyword>
<dbReference type="Proteomes" id="UP001286456">
    <property type="component" value="Unassembled WGS sequence"/>
</dbReference>
<organism evidence="3 4">
    <name type="scientific">Cercophora scortea</name>
    <dbReference type="NCBI Taxonomy" id="314031"/>
    <lineage>
        <taxon>Eukaryota</taxon>
        <taxon>Fungi</taxon>
        <taxon>Dikarya</taxon>
        <taxon>Ascomycota</taxon>
        <taxon>Pezizomycotina</taxon>
        <taxon>Sordariomycetes</taxon>
        <taxon>Sordariomycetidae</taxon>
        <taxon>Sordariales</taxon>
        <taxon>Lasiosphaeriaceae</taxon>
        <taxon>Cercophora</taxon>
    </lineage>
</organism>
<dbReference type="EMBL" id="JAUEPO010000005">
    <property type="protein sequence ID" value="KAK3321484.1"/>
    <property type="molecule type" value="Genomic_DNA"/>
</dbReference>
<feature type="transmembrane region" description="Helical" evidence="2">
    <location>
        <begin position="162"/>
        <end position="182"/>
    </location>
</feature>
<feature type="compositionally biased region" description="Polar residues" evidence="1">
    <location>
        <begin position="16"/>
        <end position="26"/>
    </location>
</feature>
<evidence type="ECO:0000256" key="1">
    <source>
        <dbReference type="SAM" id="MobiDB-lite"/>
    </source>
</evidence>
<feature type="compositionally biased region" description="Low complexity" evidence="1">
    <location>
        <begin position="42"/>
        <end position="60"/>
    </location>
</feature>
<reference evidence="3" key="2">
    <citation type="submission" date="2023-06" db="EMBL/GenBank/DDBJ databases">
        <authorList>
            <consortium name="Lawrence Berkeley National Laboratory"/>
            <person name="Haridas S."/>
            <person name="Hensen N."/>
            <person name="Bonometti L."/>
            <person name="Westerberg I."/>
            <person name="Brannstrom I.O."/>
            <person name="Guillou S."/>
            <person name="Cros-Aarteil S."/>
            <person name="Calhoun S."/>
            <person name="Kuo A."/>
            <person name="Mondo S."/>
            <person name="Pangilinan J."/>
            <person name="Riley R."/>
            <person name="Labutti K."/>
            <person name="Andreopoulos B."/>
            <person name="Lipzen A."/>
            <person name="Chen C."/>
            <person name="Yanf M."/>
            <person name="Daum C."/>
            <person name="Ng V."/>
            <person name="Clum A."/>
            <person name="Steindorff A."/>
            <person name="Ohm R."/>
            <person name="Martin F."/>
            <person name="Silar P."/>
            <person name="Natvig D."/>
            <person name="Lalanne C."/>
            <person name="Gautier V."/>
            <person name="Ament-Velasquez S.L."/>
            <person name="Kruys A."/>
            <person name="Hutchinson M.I."/>
            <person name="Powell A.J."/>
            <person name="Barry K."/>
            <person name="Miller A.N."/>
            <person name="Grigoriev I.V."/>
            <person name="Debuchy R."/>
            <person name="Gladieux P."/>
            <person name="Thoren M.H."/>
            <person name="Johannesson H."/>
        </authorList>
    </citation>
    <scope>NUCLEOTIDE SEQUENCE</scope>
    <source>
        <strain evidence="3">SMH4131-1</strain>
    </source>
</reference>
<feature type="compositionally biased region" description="Polar residues" evidence="1">
    <location>
        <begin position="61"/>
        <end position="72"/>
    </location>
</feature>
<evidence type="ECO:0000256" key="2">
    <source>
        <dbReference type="SAM" id="Phobius"/>
    </source>
</evidence>
<comment type="caution">
    <text evidence="3">The sequence shown here is derived from an EMBL/GenBank/DDBJ whole genome shotgun (WGS) entry which is preliminary data.</text>
</comment>
<reference evidence="3" key="1">
    <citation type="journal article" date="2023" name="Mol. Phylogenet. Evol.">
        <title>Genome-scale phylogeny and comparative genomics of the fungal order Sordariales.</title>
        <authorList>
            <person name="Hensen N."/>
            <person name="Bonometti L."/>
            <person name="Westerberg I."/>
            <person name="Brannstrom I.O."/>
            <person name="Guillou S."/>
            <person name="Cros-Aarteil S."/>
            <person name="Calhoun S."/>
            <person name="Haridas S."/>
            <person name="Kuo A."/>
            <person name="Mondo S."/>
            <person name="Pangilinan J."/>
            <person name="Riley R."/>
            <person name="LaButti K."/>
            <person name="Andreopoulos B."/>
            <person name="Lipzen A."/>
            <person name="Chen C."/>
            <person name="Yan M."/>
            <person name="Daum C."/>
            <person name="Ng V."/>
            <person name="Clum A."/>
            <person name="Steindorff A."/>
            <person name="Ohm R.A."/>
            <person name="Martin F."/>
            <person name="Silar P."/>
            <person name="Natvig D.O."/>
            <person name="Lalanne C."/>
            <person name="Gautier V."/>
            <person name="Ament-Velasquez S.L."/>
            <person name="Kruys A."/>
            <person name="Hutchinson M.I."/>
            <person name="Powell A.J."/>
            <person name="Barry K."/>
            <person name="Miller A.N."/>
            <person name="Grigoriev I.V."/>
            <person name="Debuchy R."/>
            <person name="Gladieux P."/>
            <person name="Hiltunen Thoren M."/>
            <person name="Johannesson H."/>
        </authorList>
    </citation>
    <scope>NUCLEOTIDE SEQUENCE</scope>
    <source>
        <strain evidence="3">SMH4131-1</strain>
    </source>
</reference>
<sequence length="237" mass="25957">MKHSLSFISSRNSLHTGYASTYSTPRPSRDSARHPTAAYHQPSSAYSPSTTTTSYTSYTARQPTYNDRSSIVTADAPPAYTPSPTSPLTRLSSASDYSTNYRTFQSTNIASNMGRREESQGLLANEPQSMGAPNDDLEDASPLWRNRVKRRLPHSILRHCKVALIALLLLLVTVGFITSLLSGMRDQVSFIRHAVLFVPSLSSHPKNGIGDQALACDRCLASCPNEAQPPPYHETSI</sequence>
<gene>
    <name evidence="3" type="ORF">B0T19DRAFT_267408</name>
</gene>
<keyword evidence="2" id="KW-1133">Transmembrane helix</keyword>
<keyword evidence="4" id="KW-1185">Reference proteome</keyword>
<keyword evidence="2" id="KW-0812">Transmembrane</keyword>
<dbReference type="AlphaFoldDB" id="A0AAE0M856"/>
<feature type="region of interest" description="Disordered" evidence="1">
    <location>
        <begin position="16"/>
        <end position="93"/>
    </location>
</feature>
<name>A0AAE0M856_9PEZI</name>
<proteinExistence type="predicted"/>